<dbReference type="OrthoDB" id="203097at2759"/>
<comment type="similarity">
    <text evidence="2">Belongs to the bile acid:sodium symporter (BASS) (TC 2.A.28) family.</text>
</comment>
<evidence type="ECO:0000313" key="8">
    <source>
        <dbReference type="EnsemblMetazoa" id="XP_030841282"/>
    </source>
</evidence>
<dbReference type="RefSeq" id="XP_030841282.1">
    <property type="nucleotide sequence ID" value="XM_030985422.1"/>
</dbReference>
<feature type="transmembrane region" description="Helical" evidence="7">
    <location>
        <begin position="234"/>
        <end position="254"/>
    </location>
</feature>
<keyword evidence="4" id="KW-0769">Symport</keyword>
<dbReference type="GO" id="GO:0015293">
    <property type="term" value="F:symporter activity"/>
    <property type="evidence" value="ECO:0007669"/>
    <property type="project" value="UniProtKB-KW"/>
</dbReference>
<dbReference type="AlphaFoldDB" id="A0A7M7NT05"/>
<protein>
    <recommendedName>
        <fullName evidence="10">Ileal sodium/bile acid cotransporter</fullName>
    </recommendedName>
</protein>
<dbReference type="InParanoid" id="A0A7M7NT05"/>
<dbReference type="InterPro" id="IPR038770">
    <property type="entry name" value="Na+/solute_symporter_sf"/>
</dbReference>
<accession>A0A7M7NT05</accession>
<evidence type="ECO:0000256" key="5">
    <source>
        <dbReference type="ARBA" id="ARBA00022989"/>
    </source>
</evidence>
<comment type="subcellular location">
    <subcellularLocation>
        <location evidence="1">Membrane</location>
        <topology evidence="1">Multi-pass membrane protein</topology>
    </subcellularLocation>
</comment>
<keyword evidence="6 7" id="KW-0472">Membrane</keyword>
<keyword evidence="5 7" id="KW-1133">Transmembrane helix</keyword>
<sequence>MAVATNTHVLIVAFVMMYVASANTLTMSDDTVVNVTFGDFPSLYAFENADNTVNVTVIAYKGDSMATLQFDSTNPRIFQIVNQSSTYIELSPSAYYPQSFSFDVRGIALGIEDLLVVMTKDGASAVVHSVTMKVNLQPKAIMVVVKYVMLFCVVVGFVNMGGTIDLKLIWQKLRRPWGVLIGILCQFMIMPALAFGLAKLLKLDAPSAIGLVLDGSCPGGHLSNLLSVMLDVDYVLSLTMTSCSNILAMGMMPLNLFIYTPPFTEGNAQLETPFIEIGIQLVLLFIPLSIGMFFKYKSPRINRICEKLLKPLSGVLLVLLLATSLPFQLFIFAAPRETYIAAFLLPLCGGLLGLSIAKMACLPMRSMATIALETGVQNAVLATTIITFFYPHPESEIASRAPYLILLMTIFEGILLVVVYTFVKTFIWKPREDEEAFVDDKGDDPDVEVKKNGTTVTAMVNNGYLKEVNENDVDGDVKKSEIQGQGCQTDFDEMCFTNLDFINI</sequence>
<proteinExistence type="inferred from homology"/>
<dbReference type="InterPro" id="IPR002657">
    <property type="entry name" value="BilAc:Na_symport/Acr3"/>
</dbReference>
<evidence type="ECO:0000256" key="2">
    <source>
        <dbReference type="ARBA" id="ARBA00006528"/>
    </source>
</evidence>
<dbReference type="Gene3D" id="1.20.1530.20">
    <property type="match status" value="1"/>
</dbReference>
<name>A0A7M7NT05_STRPU</name>
<evidence type="ECO:0000256" key="6">
    <source>
        <dbReference type="ARBA" id="ARBA00023136"/>
    </source>
</evidence>
<keyword evidence="3 7" id="KW-0812">Transmembrane</keyword>
<reference evidence="8" key="2">
    <citation type="submission" date="2021-01" db="UniProtKB">
        <authorList>
            <consortium name="EnsemblMetazoa"/>
        </authorList>
    </citation>
    <scope>IDENTIFICATION</scope>
</reference>
<feature type="transmembrane region" description="Helical" evidence="7">
    <location>
        <begin position="369"/>
        <end position="391"/>
    </location>
</feature>
<dbReference type="EnsemblMetazoa" id="XM_030985422">
    <property type="protein sequence ID" value="XP_030841282"/>
    <property type="gene ID" value="LOC105438270"/>
</dbReference>
<dbReference type="OMA" id="IICRPVG"/>
<evidence type="ECO:0000256" key="4">
    <source>
        <dbReference type="ARBA" id="ARBA00022847"/>
    </source>
</evidence>
<feature type="transmembrane region" description="Helical" evidence="7">
    <location>
        <begin position="140"/>
        <end position="158"/>
    </location>
</feature>
<dbReference type="Pfam" id="PF01758">
    <property type="entry name" value="SBF"/>
    <property type="match status" value="1"/>
</dbReference>
<keyword evidence="4" id="KW-0813">Transport</keyword>
<dbReference type="PANTHER" id="PTHR10361:SF65">
    <property type="entry name" value="ILEAL SODIUM_BILE ACID COTRANSPORTER"/>
    <property type="match status" value="1"/>
</dbReference>
<organism evidence="8 9">
    <name type="scientific">Strongylocentrotus purpuratus</name>
    <name type="common">Purple sea urchin</name>
    <dbReference type="NCBI Taxonomy" id="7668"/>
    <lineage>
        <taxon>Eukaryota</taxon>
        <taxon>Metazoa</taxon>
        <taxon>Echinodermata</taxon>
        <taxon>Eleutherozoa</taxon>
        <taxon>Echinozoa</taxon>
        <taxon>Echinoidea</taxon>
        <taxon>Euechinoidea</taxon>
        <taxon>Echinacea</taxon>
        <taxon>Camarodonta</taxon>
        <taxon>Echinidea</taxon>
        <taxon>Strongylocentrotidae</taxon>
        <taxon>Strongylocentrotus</taxon>
    </lineage>
</organism>
<keyword evidence="9" id="KW-1185">Reference proteome</keyword>
<evidence type="ECO:0000256" key="7">
    <source>
        <dbReference type="SAM" id="Phobius"/>
    </source>
</evidence>
<evidence type="ECO:0000256" key="1">
    <source>
        <dbReference type="ARBA" id="ARBA00004141"/>
    </source>
</evidence>
<evidence type="ECO:0008006" key="10">
    <source>
        <dbReference type="Google" id="ProtNLM"/>
    </source>
</evidence>
<dbReference type="Proteomes" id="UP000007110">
    <property type="component" value="Unassembled WGS sequence"/>
</dbReference>
<dbReference type="GO" id="GO:0016020">
    <property type="term" value="C:membrane"/>
    <property type="evidence" value="ECO:0007669"/>
    <property type="project" value="UniProtKB-SubCell"/>
</dbReference>
<dbReference type="GeneID" id="105438270"/>
<dbReference type="InterPro" id="IPR004710">
    <property type="entry name" value="Bilac:Na_transpt"/>
</dbReference>
<dbReference type="KEGG" id="spu:105438270"/>
<feature type="transmembrane region" description="Helical" evidence="7">
    <location>
        <begin position="274"/>
        <end position="294"/>
    </location>
</feature>
<reference evidence="9" key="1">
    <citation type="submission" date="2015-02" db="EMBL/GenBank/DDBJ databases">
        <title>Genome sequencing for Strongylocentrotus purpuratus.</title>
        <authorList>
            <person name="Murali S."/>
            <person name="Liu Y."/>
            <person name="Vee V."/>
            <person name="English A."/>
            <person name="Wang M."/>
            <person name="Skinner E."/>
            <person name="Han Y."/>
            <person name="Muzny D.M."/>
            <person name="Worley K.C."/>
            <person name="Gibbs R.A."/>
        </authorList>
    </citation>
    <scope>NUCLEOTIDE SEQUENCE</scope>
</reference>
<feature type="transmembrane region" description="Helical" evidence="7">
    <location>
        <begin position="403"/>
        <end position="423"/>
    </location>
</feature>
<dbReference type="PANTHER" id="PTHR10361">
    <property type="entry name" value="SODIUM-BILE ACID COTRANSPORTER"/>
    <property type="match status" value="1"/>
</dbReference>
<feature type="transmembrane region" description="Helical" evidence="7">
    <location>
        <begin position="315"/>
        <end position="333"/>
    </location>
</feature>
<feature type="transmembrane region" description="Helical" evidence="7">
    <location>
        <begin position="339"/>
        <end position="357"/>
    </location>
</feature>
<evidence type="ECO:0000313" key="9">
    <source>
        <dbReference type="Proteomes" id="UP000007110"/>
    </source>
</evidence>
<feature type="transmembrane region" description="Helical" evidence="7">
    <location>
        <begin position="178"/>
        <end position="198"/>
    </location>
</feature>
<evidence type="ECO:0000256" key="3">
    <source>
        <dbReference type="ARBA" id="ARBA00022692"/>
    </source>
</evidence>